<dbReference type="InterPro" id="IPR000387">
    <property type="entry name" value="Tyr_Pase_dom"/>
</dbReference>
<comment type="caution">
    <text evidence="2">The sequence shown here is derived from an EMBL/GenBank/DDBJ whole genome shotgun (WGS) entry which is preliminary data.</text>
</comment>
<protein>
    <recommendedName>
        <fullName evidence="1">Tyrosine specific protein phosphatases domain-containing protein</fullName>
    </recommendedName>
</protein>
<dbReference type="SUPFAM" id="SSF52799">
    <property type="entry name" value="(Phosphotyrosine protein) phosphatases II"/>
    <property type="match status" value="1"/>
</dbReference>
<reference evidence="2 3" key="2">
    <citation type="submission" date="2016-08" db="EMBL/GenBank/DDBJ databases">
        <title>Orenia metallireducens sp. nov. strain Z6, a Novel Metal-reducing Firmicute from the Deep Subsurface.</title>
        <authorList>
            <person name="Maxim B.I."/>
            <person name="Kenneth K."/>
            <person name="Flynn T.M."/>
            <person name="Oloughlin E.J."/>
            <person name="Locke R.A."/>
            <person name="Weber J.R."/>
            <person name="Egan S.M."/>
            <person name="Mackie R.I."/>
            <person name="Cann I.K."/>
        </authorList>
    </citation>
    <scope>NUCLEOTIDE SEQUENCE [LARGE SCALE GENOMIC DNA]</scope>
    <source>
        <strain evidence="2 3">Z6</strain>
    </source>
</reference>
<dbReference type="GO" id="GO:0004721">
    <property type="term" value="F:phosphoprotein phosphatase activity"/>
    <property type="evidence" value="ECO:0007669"/>
    <property type="project" value="InterPro"/>
</dbReference>
<accession>A0A1C0A8P9</accession>
<evidence type="ECO:0000313" key="2">
    <source>
        <dbReference type="EMBL" id="OCL26643.1"/>
    </source>
</evidence>
<dbReference type="AlphaFoldDB" id="A0A1C0A8P9"/>
<dbReference type="PROSITE" id="PS00383">
    <property type="entry name" value="TYR_PHOSPHATASE_1"/>
    <property type="match status" value="1"/>
</dbReference>
<dbReference type="InterPro" id="IPR026893">
    <property type="entry name" value="Tyr/Ser_Pase_IphP-type"/>
</dbReference>
<dbReference type="OrthoDB" id="9815473at2"/>
<proteinExistence type="predicted"/>
<dbReference type="InterPro" id="IPR029021">
    <property type="entry name" value="Prot-tyrosine_phosphatase-like"/>
</dbReference>
<evidence type="ECO:0000259" key="1">
    <source>
        <dbReference type="PROSITE" id="PS50056"/>
    </source>
</evidence>
<keyword evidence="3" id="KW-1185">Reference proteome</keyword>
<dbReference type="PROSITE" id="PS50056">
    <property type="entry name" value="TYR_PHOSPHATASE_2"/>
    <property type="match status" value="1"/>
</dbReference>
<name>A0A1C0A8P9_9FIRM</name>
<feature type="domain" description="Tyrosine specific protein phosphatases" evidence="1">
    <location>
        <begin position="251"/>
        <end position="308"/>
    </location>
</feature>
<organism evidence="2 3">
    <name type="scientific">Orenia metallireducens</name>
    <dbReference type="NCBI Taxonomy" id="1413210"/>
    <lineage>
        <taxon>Bacteria</taxon>
        <taxon>Bacillati</taxon>
        <taxon>Bacillota</taxon>
        <taxon>Clostridia</taxon>
        <taxon>Halanaerobiales</taxon>
        <taxon>Halobacteroidaceae</taxon>
        <taxon>Orenia</taxon>
    </lineage>
</organism>
<evidence type="ECO:0000313" key="3">
    <source>
        <dbReference type="Proteomes" id="UP000093514"/>
    </source>
</evidence>
<dbReference type="RefSeq" id="WP_068718677.1">
    <property type="nucleotide sequence ID" value="NZ_LWDV01000009.1"/>
</dbReference>
<dbReference type="Gene3D" id="3.90.190.10">
    <property type="entry name" value="Protein tyrosine phosphatase superfamily"/>
    <property type="match status" value="1"/>
</dbReference>
<dbReference type="EMBL" id="LWDV01000009">
    <property type="protein sequence ID" value="OCL26643.1"/>
    <property type="molecule type" value="Genomic_DNA"/>
</dbReference>
<dbReference type="Pfam" id="PF13350">
    <property type="entry name" value="Y_phosphatase3"/>
    <property type="match status" value="1"/>
</dbReference>
<reference evidence="3" key="1">
    <citation type="submission" date="2016-07" db="EMBL/GenBank/DDBJ databases">
        <authorList>
            <person name="Florea S."/>
            <person name="Webb J.S."/>
            <person name="Jaromczyk J."/>
            <person name="Schardl C.L."/>
        </authorList>
    </citation>
    <scope>NUCLEOTIDE SEQUENCE [LARGE SCALE GENOMIC DNA]</scope>
    <source>
        <strain evidence="3">Z6</strain>
    </source>
</reference>
<dbReference type="InterPro" id="IPR016130">
    <property type="entry name" value="Tyr_Pase_AS"/>
</dbReference>
<gene>
    <name evidence="2" type="ORF">U472_11730</name>
</gene>
<sequence>MIEIKIDIGKDDKMKGYSLEDDKITFIFDKNLYQGKQLDDDIIIKEVALNASFTAWKNLWNLEKITDELWILDKKISEVDIPGNSGQGEFRFVVNDQYYLDAVEELSFEDKFYDSHSGGYKHIIHLDESTTNKIKEINSQIKEYKTNYSSDEELANFRSVNLGSLGEDILYRSYHPLKESRADHPLEEKRLMAAQELISNNKINSIINLSDTDEHIFNKFPYYNDLILNNNTIFTNKGHNYDVFYYIADSDEFANLVKKVANFILDDSNKAPFLVHCRIGTDRTGVIVAILAALMDASWEEVVKDYQESNKMGIGEYRDERLLEYAFVAMLGSEFKDNLTKLIEDYFKSRLGLKEIELKKLKDKLTGKL</sequence>
<dbReference type="Proteomes" id="UP000093514">
    <property type="component" value="Unassembled WGS sequence"/>
</dbReference>